<keyword evidence="3" id="KW-1185">Reference proteome</keyword>
<dbReference type="Proteomes" id="UP000266677">
    <property type="component" value="Unassembled WGS sequence"/>
</dbReference>
<dbReference type="EMBL" id="QZFU01000041">
    <property type="protein sequence ID" value="RJO69766.1"/>
    <property type="molecule type" value="Genomic_DNA"/>
</dbReference>
<proteinExistence type="predicted"/>
<feature type="domain" description="Gp28/Gp37-like" evidence="1">
    <location>
        <begin position="24"/>
        <end position="491"/>
    </location>
</feature>
<dbReference type="RefSeq" id="WP_120044136.1">
    <property type="nucleotide sequence ID" value="NZ_QZFU01000041.1"/>
</dbReference>
<dbReference type="InterPro" id="IPR029432">
    <property type="entry name" value="Gp28/Gp37-like_dom"/>
</dbReference>
<dbReference type="AlphaFoldDB" id="A0A3A4JYZ9"/>
<organism evidence="2 3">
    <name type="scientific">Nocardia panacis</name>
    <dbReference type="NCBI Taxonomy" id="2340916"/>
    <lineage>
        <taxon>Bacteria</taxon>
        <taxon>Bacillati</taxon>
        <taxon>Actinomycetota</taxon>
        <taxon>Actinomycetes</taxon>
        <taxon>Mycobacteriales</taxon>
        <taxon>Nocardiaceae</taxon>
        <taxon>Nocardia</taxon>
    </lineage>
</organism>
<reference evidence="2 3" key="1">
    <citation type="submission" date="2018-09" db="EMBL/GenBank/DDBJ databases">
        <title>YIM PH21274 draft genome.</title>
        <authorList>
            <person name="Miao C."/>
        </authorList>
    </citation>
    <scope>NUCLEOTIDE SEQUENCE [LARGE SCALE GENOMIC DNA]</scope>
    <source>
        <strain evidence="2 3">YIM PH 21724</strain>
    </source>
</reference>
<dbReference type="OrthoDB" id="4495642at2"/>
<accession>A0A3A4JYZ9</accession>
<evidence type="ECO:0000313" key="2">
    <source>
        <dbReference type="EMBL" id="RJO69766.1"/>
    </source>
</evidence>
<name>A0A3A4JYZ9_9NOCA</name>
<evidence type="ECO:0000259" key="1">
    <source>
        <dbReference type="Pfam" id="PF14594"/>
    </source>
</evidence>
<dbReference type="Pfam" id="PF14594">
    <property type="entry name" value="Sipho_Gp37"/>
    <property type="match status" value="1"/>
</dbReference>
<sequence length="521" mass="57924">MTATYAPPNPLWRPNIKTPPAFDITVFNQDCTQSRPLGPYVKSRFGWFWNVPGTGTIQIRADHPLADRLMQCKRDVVPIRTYYNGIPWDGRVMSATIQGKPGEEIVTATCVSNLYWLLTILAWVNPLFPPEVQVGLTGKQDIMFGPADFVFKYFLAKNVIRLQKPVYMKLPIRYEVPELPQLKDLKSLDDILAAIDDLTAELVVISARFTQLDELYKTTADSADLGLSCDLWIPEDGPSPWVFNTDTLARLQNVLDLSGDNFFWFANPGNILGLANPDQWGKMQRAGYVFDTHKKRDRRWMQWRTDSGHITTYTRGVSHPKAHSAVVGGKAPEFVNQVVEWAANAAIKAILNWLLPGASLGDILVGDLFDDIFFAYQKFDDHKLKADLGPHAFGEIFVDNTTAYSLDAFAVGLAGLKAAGGGESLKLEVQAGGIDGRGFSFGEDDGSGRRFKVGDIMTFYDRGTVIEDYISAVEVEDSRGEKCTEFITIGDDGEVKDAWERLIDRMKGFAGLSRAIANGTN</sequence>
<gene>
    <name evidence="2" type="ORF">D5S18_28095</name>
</gene>
<comment type="caution">
    <text evidence="2">The sequence shown here is derived from an EMBL/GenBank/DDBJ whole genome shotgun (WGS) entry which is preliminary data.</text>
</comment>
<protein>
    <recommendedName>
        <fullName evidence="1">Gp28/Gp37-like domain-containing protein</fullName>
    </recommendedName>
</protein>
<evidence type="ECO:0000313" key="3">
    <source>
        <dbReference type="Proteomes" id="UP000266677"/>
    </source>
</evidence>